<dbReference type="InterPro" id="IPR013611">
    <property type="entry name" value="Transp-assoc_OB_typ2"/>
</dbReference>
<dbReference type="Gene3D" id="3.40.50.300">
    <property type="entry name" value="P-loop containing nucleotide triphosphate hydrolases"/>
    <property type="match status" value="1"/>
</dbReference>
<keyword evidence="4 8" id="KW-0067">ATP-binding</keyword>
<keyword evidence="9" id="KW-1185">Reference proteome</keyword>
<dbReference type="PANTHER" id="PTHR43875">
    <property type="entry name" value="MALTODEXTRIN IMPORT ATP-BINDING PROTEIN MSMX"/>
    <property type="match status" value="1"/>
</dbReference>
<keyword evidence="1" id="KW-0813">Transport</keyword>
<reference evidence="8" key="2">
    <citation type="submission" date="2020-09" db="EMBL/GenBank/DDBJ databases">
        <authorList>
            <person name="Sun Q."/>
            <person name="Zhou Y."/>
        </authorList>
    </citation>
    <scope>NUCLEOTIDE SEQUENCE</scope>
    <source>
        <strain evidence="8">CGMCC 1.15290</strain>
    </source>
</reference>
<dbReference type="GO" id="GO:0005524">
    <property type="term" value="F:ATP binding"/>
    <property type="evidence" value="ECO:0007669"/>
    <property type="project" value="UniProtKB-KW"/>
</dbReference>
<evidence type="ECO:0000313" key="9">
    <source>
        <dbReference type="Proteomes" id="UP000627292"/>
    </source>
</evidence>
<dbReference type="InterPro" id="IPR003593">
    <property type="entry name" value="AAA+_ATPase"/>
</dbReference>
<dbReference type="GO" id="GO:0055052">
    <property type="term" value="C:ATP-binding cassette (ABC) transporter complex, substrate-binding subunit-containing"/>
    <property type="evidence" value="ECO:0007669"/>
    <property type="project" value="TreeGrafter"/>
</dbReference>
<dbReference type="AlphaFoldDB" id="A0A917MY07"/>
<evidence type="ECO:0000256" key="1">
    <source>
        <dbReference type="ARBA" id="ARBA00022448"/>
    </source>
</evidence>
<dbReference type="InterPro" id="IPR027417">
    <property type="entry name" value="P-loop_NTPase"/>
</dbReference>
<dbReference type="SMART" id="SM00382">
    <property type="entry name" value="AAA"/>
    <property type="match status" value="1"/>
</dbReference>
<dbReference type="GO" id="GO:0016887">
    <property type="term" value="F:ATP hydrolysis activity"/>
    <property type="evidence" value="ECO:0007669"/>
    <property type="project" value="InterPro"/>
</dbReference>
<dbReference type="InterPro" id="IPR003439">
    <property type="entry name" value="ABC_transporter-like_ATP-bd"/>
</dbReference>
<reference evidence="8" key="1">
    <citation type="journal article" date="2014" name="Int. J. Syst. Evol. Microbiol.">
        <title>Complete genome sequence of Corynebacterium casei LMG S-19264T (=DSM 44701T), isolated from a smear-ripened cheese.</title>
        <authorList>
            <consortium name="US DOE Joint Genome Institute (JGI-PGF)"/>
            <person name="Walter F."/>
            <person name="Albersmeier A."/>
            <person name="Kalinowski J."/>
            <person name="Ruckert C."/>
        </authorList>
    </citation>
    <scope>NUCLEOTIDE SEQUENCE</scope>
    <source>
        <strain evidence="8">CGMCC 1.15290</strain>
    </source>
</reference>
<dbReference type="SUPFAM" id="SSF52540">
    <property type="entry name" value="P-loop containing nucleoside triphosphate hydrolases"/>
    <property type="match status" value="1"/>
</dbReference>
<dbReference type="RefSeq" id="WP_188956093.1">
    <property type="nucleotide sequence ID" value="NZ_BMIB01000004.1"/>
</dbReference>
<accession>A0A917MY07</accession>
<keyword evidence="2" id="KW-1003">Cell membrane</keyword>
<dbReference type="InterPro" id="IPR047641">
    <property type="entry name" value="ABC_transpr_MalK/UgpC-like"/>
</dbReference>
<dbReference type="Pfam" id="PF08402">
    <property type="entry name" value="TOBE_2"/>
    <property type="match status" value="1"/>
</dbReference>
<comment type="caution">
    <text evidence="8">The sequence shown here is derived from an EMBL/GenBank/DDBJ whole genome shotgun (WGS) entry which is preliminary data.</text>
</comment>
<dbReference type="Proteomes" id="UP000627292">
    <property type="component" value="Unassembled WGS sequence"/>
</dbReference>
<dbReference type="PROSITE" id="PS50893">
    <property type="entry name" value="ABC_TRANSPORTER_2"/>
    <property type="match status" value="1"/>
</dbReference>
<dbReference type="EMBL" id="BMIB01000004">
    <property type="protein sequence ID" value="GGH76860.1"/>
    <property type="molecule type" value="Genomic_DNA"/>
</dbReference>
<protein>
    <submittedName>
        <fullName evidence="8">ABC transporter ATP-binding protein</fullName>
    </submittedName>
</protein>
<evidence type="ECO:0000313" key="8">
    <source>
        <dbReference type="EMBL" id="GGH76860.1"/>
    </source>
</evidence>
<organism evidence="8 9">
    <name type="scientific">Filimonas zeae</name>
    <dbReference type="NCBI Taxonomy" id="1737353"/>
    <lineage>
        <taxon>Bacteria</taxon>
        <taxon>Pseudomonadati</taxon>
        <taxon>Bacteroidota</taxon>
        <taxon>Chitinophagia</taxon>
        <taxon>Chitinophagales</taxon>
        <taxon>Chitinophagaceae</taxon>
        <taxon>Filimonas</taxon>
    </lineage>
</organism>
<gene>
    <name evidence="8" type="ORF">GCM10011379_42340</name>
</gene>
<name>A0A917MY07_9BACT</name>
<keyword evidence="3" id="KW-0547">Nucleotide-binding</keyword>
<dbReference type="PANTHER" id="PTHR43875:SF15">
    <property type="entry name" value="TREHALOSE IMPORT ATP-BINDING PROTEIN SUGC"/>
    <property type="match status" value="1"/>
</dbReference>
<sequence>MAKKRFLELEAVNGDINLSLQRFQKLAVAGETGSGKSTLLKMMGGLAQPASGRVLFEEVRVEGPDEKLIPGHPGIVYLSQHFELATHLRVEQVLEYANQLKEKEAGQLYEVCKIAHLLQRKTNELSGGEKQRIALAKLLVTAPRLLLLDEPFSNLDMIHKAMLKQVIRDVSEKLKITTILVSHDPLDTLSWAEEIVIMKDGHIVQHDTARNIYNHPVNAYVAGLFGRFTTITADWKEVWKRLPVTLTEQPEVFLRPEQLAITRDRKGALRGVVNHVYFMGGYEEAEVQIADNVLLVRVNETTVEAGESVWVAVKEGR</sequence>
<dbReference type="Pfam" id="PF00005">
    <property type="entry name" value="ABC_tran"/>
    <property type="match status" value="1"/>
</dbReference>
<dbReference type="InterPro" id="IPR008995">
    <property type="entry name" value="Mo/tungstate-bd_C_term_dom"/>
</dbReference>
<dbReference type="SUPFAM" id="SSF50331">
    <property type="entry name" value="MOP-like"/>
    <property type="match status" value="1"/>
</dbReference>
<keyword evidence="6" id="KW-0472">Membrane</keyword>
<evidence type="ECO:0000256" key="4">
    <source>
        <dbReference type="ARBA" id="ARBA00022840"/>
    </source>
</evidence>
<evidence type="ECO:0000259" key="7">
    <source>
        <dbReference type="PROSITE" id="PS50893"/>
    </source>
</evidence>
<evidence type="ECO:0000256" key="5">
    <source>
        <dbReference type="ARBA" id="ARBA00022967"/>
    </source>
</evidence>
<dbReference type="InterPro" id="IPR017871">
    <property type="entry name" value="ABC_transporter-like_CS"/>
</dbReference>
<feature type="domain" description="ABC transporter" evidence="7">
    <location>
        <begin position="4"/>
        <end position="225"/>
    </location>
</feature>
<dbReference type="PROSITE" id="PS00211">
    <property type="entry name" value="ABC_TRANSPORTER_1"/>
    <property type="match status" value="1"/>
</dbReference>
<evidence type="ECO:0000256" key="3">
    <source>
        <dbReference type="ARBA" id="ARBA00022741"/>
    </source>
</evidence>
<keyword evidence="5" id="KW-1278">Translocase</keyword>
<evidence type="ECO:0000256" key="2">
    <source>
        <dbReference type="ARBA" id="ARBA00022475"/>
    </source>
</evidence>
<dbReference type="GO" id="GO:0022857">
    <property type="term" value="F:transmembrane transporter activity"/>
    <property type="evidence" value="ECO:0007669"/>
    <property type="project" value="InterPro"/>
</dbReference>
<evidence type="ECO:0000256" key="6">
    <source>
        <dbReference type="ARBA" id="ARBA00023136"/>
    </source>
</evidence>
<proteinExistence type="predicted"/>